<proteinExistence type="predicted"/>
<feature type="compositionally biased region" description="Basic and acidic residues" evidence="4">
    <location>
        <begin position="31"/>
        <end position="40"/>
    </location>
</feature>
<dbReference type="Pfam" id="PF00196">
    <property type="entry name" value="GerE"/>
    <property type="match status" value="1"/>
</dbReference>
<dbReference type="InterPro" id="IPR000792">
    <property type="entry name" value="Tscrpt_reg_LuxR_C"/>
</dbReference>
<dbReference type="Gene3D" id="1.10.10.10">
    <property type="entry name" value="Winged helix-like DNA-binding domain superfamily/Winged helix DNA-binding domain"/>
    <property type="match status" value="1"/>
</dbReference>
<keyword evidence="1" id="KW-0805">Transcription regulation</keyword>
<feature type="compositionally biased region" description="Polar residues" evidence="4">
    <location>
        <begin position="41"/>
        <end position="50"/>
    </location>
</feature>
<evidence type="ECO:0000256" key="1">
    <source>
        <dbReference type="ARBA" id="ARBA00023015"/>
    </source>
</evidence>
<feature type="domain" description="HTH luxR-type" evidence="5">
    <location>
        <begin position="860"/>
        <end position="925"/>
    </location>
</feature>
<protein>
    <submittedName>
        <fullName evidence="6">Helix-turn-helix transcriptional regulator</fullName>
    </submittedName>
</protein>
<dbReference type="PRINTS" id="PR00038">
    <property type="entry name" value="HTHLUXR"/>
</dbReference>
<dbReference type="SMART" id="SM00421">
    <property type="entry name" value="HTH_LUXR"/>
    <property type="match status" value="1"/>
</dbReference>
<evidence type="ECO:0000256" key="4">
    <source>
        <dbReference type="SAM" id="MobiDB-lite"/>
    </source>
</evidence>
<dbReference type="PANTHER" id="PTHR44688:SF25">
    <property type="entry name" value="HTH LUXR-TYPE DOMAIN-CONTAINING PROTEIN"/>
    <property type="match status" value="1"/>
</dbReference>
<dbReference type="InterPro" id="IPR011990">
    <property type="entry name" value="TPR-like_helical_dom_sf"/>
</dbReference>
<dbReference type="Gene3D" id="1.25.40.10">
    <property type="entry name" value="Tetratricopeptide repeat domain"/>
    <property type="match status" value="1"/>
</dbReference>
<dbReference type="Proteomes" id="UP000515377">
    <property type="component" value="Chromosome"/>
</dbReference>
<dbReference type="CDD" id="cd06170">
    <property type="entry name" value="LuxR_C_like"/>
    <property type="match status" value="1"/>
</dbReference>
<dbReference type="InterPro" id="IPR036388">
    <property type="entry name" value="WH-like_DNA-bd_sf"/>
</dbReference>
<dbReference type="InterPro" id="IPR059106">
    <property type="entry name" value="WHD_MalT"/>
</dbReference>
<dbReference type="InterPro" id="IPR016032">
    <property type="entry name" value="Sig_transdc_resp-reg_C-effctor"/>
</dbReference>
<evidence type="ECO:0000256" key="2">
    <source>
        <dbReference type="ARBA" id="ARBA00023125"/>
    </source>
</evidence>
<evidence type="ECO:0000313" key="6">
    <source>
        <dbReference type="EMBL" id="QNG43976.1"/>
    </source>
</evidence>
<keyword evidence="3" id="KW-0804">Transcription</keyword>
<dbReference type="SUPFAM" id="SSF46894">
    <property type="entry name" value="C-terminal effector domain of the bipartite response regulators"/>
    <property type="match status" value="1"/>
</dbReference>
<feature type="region of interest" description="Disordered" evidence="4">
    <location>
        <begin position="1"/>
        <end position="50"/>
    </location>
</feature>
<dbReference type="GO" id="GO:0003677">
    <property type="term" value="F:DNA binding"/>
    <property type="evidence" value="ECO:0007669"/>
    <property type="project" value="UniProtKB-KW"/>
</dbReference>
<dbReference type="PROSITE" id="PS50043">
    <property type="entry name" value="HTH_LUXR_2"/>
    <property type="match status" value="1"/>
</dbReference>
<dbReference type="PANTHER" id="PTHR44688">
    <property type="entry name" value="DNA-BINDING TRANSCRIPTIONAL ACTIVATOR DEVR_DOSR"/>
    <property type="match status" value="1"/>
</dbReference>
<sequence>MAHVKTDTASAKVRGIRADEPASTHPLGFEIRPRETDSSPRQRAQPPTGSINERVASLASGCLSRPRLFAAEKPTRCYLLRAPQGYGKTVAMAQHWADRRQARAAAAWVSIKECRGDLQLLADHICAQLAATQEAGGHDTPPPPRPRESPRSLYDLATWLWETKDRLGSKVLICFDDLEFDLHSIDEIEAFMLATPAEVEFIAASSADIGFARMKARRETHELRHDALAFNFDEAKAVGLTEERRAVSEVETYSLWKRTQGWPEIFCLLMQAASENHLTNRLIVNSITGVDIDLDKYFRSTILHSLPNDIREFCLCASILGSVSAEYFNHAFQRNDAAYFIDKLSTEQMLLQPLDRSQTAYEFHPLLREVLEHRFSVENPGLKPNLLARAAQWQRQNNNIRDSINLSLRAGEDESAADVASENMMDIALREGEIDQIQFWQGSFSAAVISGSPTIALGLAWAQIFSHDHRRASGLLADLRATELSGLDQQVRRQIECWCDLIEAIGEATGDNLSESRRQCEAWIKVYNEADLVSKGAVLTCLCFLAASEHRFGDLRTLSLETSSVNNIADHHYALGWLYGAMILAELSRGDMRAGAALLKKARGDENAQINTTPFSVNLLNTLELEIQYEANQLDGIEAHVDEILDFVRRHGIVDFTFSAYRTAAAIARCKGNPKHAAELLNEMRVIAGEFGFVRLEVLARLTLADMFVAESAEQALSTLPNHNHPIFLSTHGPYLRARQSLTEARIAARQGKFHISNRFANVALDHARRFELGRLEVAALLCTAVACAGTGRSAVSEQRVADAIAIASRLGCYRTFLDERWHLEALGPISTPLLNLIPSEEELGRREPAPGDYRVRSPRSITSVVLTRKELAMLQRIREGLSNRDIASKHRISEDTVKWHIRNLFAKLAVKNRVQALLESERLGILQ</sequence>
<dbReference type="EMBL" id="CP060122">
    <property type="protein sequence ID" value="QNG43976.1"/>
    <property type="molecule type" value="Genomic_DNA"/>
</dbReference>
<organism evidence="6 7">
    <name type="scientific">Sphingobium yanoikuyae</name>
    <name type="common">Sphingomonas yanoikuyae</name>
    <dbReference type="NCBI Taxonomy" id="13690"/>
    <lineage>
        <taxon>Bacteria</taxon>
        <taxon>Pseudomonadati</taxon>
        <taxon>Pseudomonadota</taxon>
        <taxon>Alphaproteobacteria</taxon>
        <taxon>Sphingomonadales</taxon>
        <taxon>Sphingomonadaceae</taxon>
        <taxon>Sphingobium</taxon>
    </lineage>
</organism>
<evidence type="ECO:0000256" key="3">
    <source>
        <dbReference type="ARBA" id="ARBA00023163"/>
    </source>
</evidence>
<accession>A0A9X7YAS0</accession>
<dbReference type="AlphaFoldDB" id="A0A9X7YAS0"/>
<evidence type="ECO:0000313" key="7">
    <source>
        <dbReference type="Proteomes" id="UP000515377"/>
    </source>
</evidence>
<reference evidence="6 7" key="1">
    <citation type="submission" date="2020-07" db="EMBL/GenBank/DDBJ databases">
        <title>Whole genome sequence of Sphingobium yanoikuyae A3.</title>
        <authorList>
            <person name="Han S.-S."/>
        </authorList>
    </citation>
    <scope>NUCLEOTIDE SEQUENCE [LARGE SCALE GENOMIC DNA]</scope>
    <source>
        <strain evidence="6 7">A3</strain>
    </source>
</reference>
<evidence type="ECO:0000259" key="5">
    <source>
        <dbReference type="PROSITE" id="PS50043"/>
    </source>
</evidence>
<keyword evidence="2" id="KW-0238">DNA-binding</keyword>
<dbReference type="GO" id="GO:0006355">
    <property type="term" value="P:regulation of DNA-templated transcription"/>
    <property type="evidence" value="ECO:0007669"/>
    <property type="project" value="InterPro"/>
</dbReference>
<gene>
    <name evidence="6" type="ORF">H3V42_18955</name>
</gene>
<name>A0A9X7YAS0_SPHYA</name>
<dbReference type="Pfam" id="PF25873">
    <property type="entry name" value="WHD_MalT"/>
    <property type="match status" value="1"/>
</dbReference>